<dbReference type="EMBL" id="LT629739">
    <property type="protein sequence ID" value="SDS16295.1"/>
    <property type="molecule type" value="Genomic_DNA"/>
</dbReference>
<dbReference type="Gene3D" id="1.20.1250.20">
    <property type="entry name" value="MFS general substrate transporter like domains"/>
    <property type="match status" value="2"/>
</dbReference>
<evidence type="ECO:0000256" key="2">
    <source>
        <dbReference type="ARBA" id="ARBA00022448"/>
    </source>
</evidence>
<dbReference type="PANTHER" id="PTHR42718">
    <property type="entry name" value="MAJOR FACILITATOR SUPERFAMILY MULTIDRUG TRANSPORTER MFSC"/>
    <property type="match status" value="1"/>
</dbReference>
<evidence type="ECO:0000313" key="9">
    <source>
        <dbReference type="EMBL" id="SDS16295.1"/>
    </source>
</evidence>
<keyword evidence="10" id="KW-1185">Reference proteome</keyword>
<keyword evidence="3" id="KW-1003">Cell membrane</keyword>
<keyword evidence="5 7" id="KW-1133">Transmembrane helix</keyword>
<dbReference type="InterPro" id="IPR011701">
    <property type="entry name" value="MFS"/>
</dbReference>
<dbReference type="AlphaFoldDB" id="A0A1H1PYJ3"/>
<dbReference type="STRING" id="629680.SAMN04489751_1374"/>
<dbReference type="Proteomes" id="UP000199700">
    <property type="component" value="Chromosome"/>
</dbReference>
<feature type="transmembrane region" description="Helical" evidence="7">
    <location>
        <begin position="76"/>
        <end position="102"/>
    </location>
</feature>
<name>A0A1H1PYJ3_BRESA</name>
<feature type="transmembrane region" description="Helical" evidence="7">
    <location>
        <begin position="303"/>
        <end position="324"/>
    </location>
</feature>
<sequence>MSEPEPGGQLLPALIYAALSTAIVSSLGMLLVPTISAEFHVSISAAQWMLTINLLVGAIVTPVMGRLSDGPHKKRLLVGALTIILVGSAIAALATNFAVFLIGRALQGLSYGIVPMTIALARRYLPTEKSTRGIASLSVTVSTGMGIGYPLTGLIAGSLDYQFAFWFAALFVATAMVVVIVAVPSGPDTQAPRVRFDVPGATVLAFGLAALLLGVSEGEIWGWATLPTLSCFAVAIILLTIWVLLELRVKHPLINLRVLRSPDALVANLTAITLGTVMYMVLSIGSIIAQAPSETGYGVALPVFWAGFVMLPFSVGSFLANRLVRHLTKRIRMTTLLPLGATLVTASSLLLLFAHTQLWEILVGMFVVGMGVGTTYAAMPALIARTVATEELGSAVSFNQVLRTVGGSFGSAISGAVLAAHLGADGHPSADGIFLALAISAIGCVAVLIGLLSDRARGSRTAA</sequence>
<feature type="domain" description="Major facilitator superfamily (MFS) profile" evidence="8">
    <location>
        <begin position="10"/>
        <end position="456"/>
    </location>
</feature>
<feature type="transmembrane region" description="Helical" evidence="7">
    <location>
        <begin position="336"/>
        <end position="355"/>
    </location>
</feature>
<dbReference type="PROSITE" id="PS50850">
    <property type="entry name" value="MFS"/>
    <property type="match status" value="1"/>
</dbReference>
<dbReference type="GO" id="GO:0005886">
    <property type="term" value="C:plasma membrane"/>
    <property type="evidence" value="ECO:0007669"/>
    <property type="project" value="UniProtKB-SubCell"/>
</dbReference>
<accession>A0A1H1PYJ3</accession>
<dbReference type="OrthoDB" id="4484751at2"/>
<comment type="subcellular location">
    <subcellularLocation>
        <location evidence="1">Cell membrane</location>
        <topology evidence="1">Multi-pass membrane protein</topology>
    </subcellularLocation>
</comment>
<feature type="transmembrane region" description="Helical" evidence="7">
    <location>
        <begin position="196"/>
        <end position="214"/>
    </location>
</feature>
<dbReference type="SUPFAM" id="SSF103473">
    <property type="entry name" value="MFS general substrate transporter"/>
    <property type="match status" value="1"/>
</dbReference>
<feature type="transmembrane region" description="Helical" evidence="7">
    <location>
        <begin position="137"/>
        <end position="157"/>
    </location>
</feature>
<keyword evidence="6 7" id="KW-0472">Membrane</keyword>
<evidence type="ECO:0000256" key="3">
    <source>
        <dbReference type="ARBA" id="ARBA00022475"/>
    </source>
</evidence>
<gene>
    <name evidence="9" type="ORF">SAMN04489751_1374</name>
</gene>
<dbReference type="InterPro" id="IPR036259">
    <property type="entry name" value="MFS_trans_sf"/>
</dbReference>
<feature type="transmembrane region" description="Helical" evidence="7">
    <location>
        <begin position="430"/>
        <end position="452"/>
    </location>
</feature>
<dbReference type="PANTHER" id="PTHR42718:SF46">
    <property type="entry name" value="BLR6921 PROTEIN"/>
    <property type="match status" value="1"/>
</dbReference>
<evidence type="ECO:0000256" key="5">
    <source>
        <dbReference type="ARBA" id="ARBA00022989"/>
    </source>
</evidence>
<organism evidence="9 10">
    <name type="scientific">Brevibacterium sandarakinum</name>
    <dbReference type="NCBI Taxonomy" id="629680"/>
    <lineage>
        <taxon>Bacteria</taxon>
        <taxon>Bacillati</taxon>
        <taxon>Actinomycetota</taxon>
        <taxon>Actinomycetes</taxon>
        <taxon>Micrococcales</taxon>
        <taxon>Brevibacteriaceae</taxon>
        <taxon>Brevibacterium</taxon>
    </lineage>
</organism>
<feature type="transmembrane region" description="Helical" evidence="7">
    <location>
        <begin position="45"/>
        <end position="64"/>
    </location>
</feature>
<evidence type="ECO:0000256" key="7">
    <source>
        <dbReference type="SAM" id="Phobius"/>
    </source>
</evidence>
<proteinExistence type="predicted"/>
<feature type="transmembrane region" description="Helical" evidence="7">
    <location>
        <begin position="12"/>
        <end position="33"/>
    </location>
</feature>
<dbReference type="Pfam" id="PF07690">
    <property type="entry name" value="MFS_1"/>
    <property type="match status" value="1"/>
</dbReference>
<evidence type="ECO:0000256" key="6">
    <source>
        <dbReference type="ARBA" id="ARBA00023136"/>
    </source>
</evidence>
<feature type="transmembrane region" description="Helical" evidence="7">
    <location>
        <begin position="405"/>
        <end position="424"/>
    </location>
</feature>
<protein>
    <submittedName>
        <fullName evidence="9">Major Facilitator Superfamily protein</fullName>
    </submittedName>
</protein>
<keyword evidence="2" id="KW-0813">Transport</keyword>
<reference evidence="9" key="1">
    <citation type="submission" date="2016-10" db="EMBL/GenBank/DDBJ databases">
        <authorList>
            <person name="Varghese N."/>
            <person name="Submissions S."/>
        </authorList>
    </citation>
    <scope>NUCLEOTIDE SEQUENCE [LARGE SCALE GENOMIC DNA]</scope>
    <source>
        <strain evidence="9">DSM 22082</strain>
    </source>
</reference>
<keyword evidence="4 7" id="KW-0812">Transmembrane</keyword>
<feature type="transmembrane region" description="Helical" evidence="7">
    <location>
        <begin position="265"/>
        <end position="291"/>
    </location>
</feature>
<evidence type="ECO:0000313" key="10">
    <source>
        <dbReference type="Proteomes" id="UP000199700"/>
    </source>
</evidence>
<evidence type="ECO:0000256" key="1">
    <source>
        <dbReference type="ARBA" id="ARBA00004651"/>
    </source>
</evidence>
<feature type="transmembrane region" description="Helical" evidence="7">
    <location>
        <begin position="220"/>
        <end position="245"/>
    </location>
</feature>
<feature type="transmembrane region" description="Helical" evidence="7">
    <location>
        <begin position="163"/>
        <end position="184"/>
    </location>
</feature>
<dbReference type="GO" id="GO:0022857">
    <property type="term" value="F:transmembrane transporter activity"/>
    <property type="evidence" value="ECO:0007669"/>
    <property type="project" value="InterPro"/>
</dbReference>
<dbReference type="RefSeq" id="WP_092104280.1">
    <property type="nucleotide sequence ID" value="NZ_LT629739.1"/>
</dbReference>
<evidence type="ECO:0000259" key="8">
    <source>
        <dbReference type="PROSITE" id="PS50850"/>
    </source>
</evidence>
<feature type="transmembrane region" description="Helical" evidence="7">
    <location>
        <begin position="361"/>
        <end position="384"/>
    </location>
</feature>
<evidence type="ECO:0000256" key="4">
    <source>
        <dbReference type="ARBA" id="ARBA00022692"/>
    </source>
</evidence>
<dbReference type="InterPro" id="IPR020846">
    <property type="entry name" value="MFS_dom"/>
</dbReference>